<dbReference type="InterPro" id="IPR001810">
    <property type="entry name" value="F-box_dom"/>
</dbReference>
<dbReference type="Proteomes" id="UP000054007">
    <property type="component" value="Unassembled WGS sequence"/>
</dbReference>
<feature type="domain" description="F-box" evidence="1">
    <location>
        <begin position="119"/>
        <end position="186"/>
    </location>
</feature>
<sequence length="564" mass="62689">MDVLSPGRMPVSACPNHKIPQLLDQRTLSGSRDEESYRSLSFNNNEPTAAEISSLRSAITAIQAKAADVTNTMRELRKLRQLLSAQIEHIDATLEGLEAANVKMAKAIAVRRLPLTPIRRVPNEILQKIFRETIPFPSHDHTSNHATSWHTPGVSGESPLWALELVCKRWREALLGDAQIWSFIHIEVSASNFDPYSPSHKTSQMVTHFERSRQSDLCVAVSLESGFDEDHLPAPFMTFLLPYAARIRELQLMLPLRLLQDFSFMGLKLGGIQRLLLAGACTRGAPPEKVTAFAQCAGLHTLGVTNGMHKVMALELHWQSLRGFETMPDFDTPPSASTPSTSPRPSHYRHVLKMAKHLERAVFVLKAAHALPTSFAPTIACARLTTLELVVRHGNPAIEQLFSNLRLPALESLLVQGRSEDGALTGAEIIAPALHAIFRSIVSFTLKQCCIMGLRLNSLQTLWDLFHSHHELESLILQDIDTADRGDMPLSLLPFIPLLGPADSDVLLSRLHTLELDGRFLLTRNVEQKLRRSVSRLKGHGALQRFVLNNRLGNLRSATKVPIL</sequence>
<dbReference type="Pfam" id="PF12937">
    <property type="entry name" value="F-box-like"/>
    <property type="match status" value="1"/>
</dbReference>
<dbReference type="OrthoDB" id="3365698at2759"/>
<keyword evidence="3" id="KW-1185">Reference proteome</keyword>
<organism evidence="2 3">
    <name type="scientific">Cylindrobasidium torrendii FP15055 ss-10</name>
    <dbReference type="NCBI Taxonomy" id="1314674"/>
    <lineage>
        <taxon>Eukaryota</taxon>
        <taxon>Fungi</taxon>
        <taxon>Dikarya</taxon>
        <taxon>Basidiomycota</taxon>
        <taxon>Agaricomycotina</taxon>
        <taxon>Agaricomycetes</taxon>
        <taxon>Agaricomycetidae</taxon>
        <taxon>Agaricales</taxon>
        <taxon>Marasmiineae</taxon>
        <taxon>Physalacriaceae</taxon>
        <taxon>Cylindrobasidium</taxon>
    </lineage>
</organism>
<reference evidence="2 3" key="1">
    <citation type="journal article" date="2015" name="Fungal Genet. Biol.">
        <title>Evolution of novel wood decay mechanisms in Agaricales revealed by the genome sequences of Fistulina hepatica and Cylindrobasidium torrendii.</title>
        <authorList>
            <person name="Floudas D."/>
            <person name="Held B.W."/>
            <person name="Riley R."/>
            <person name="Nagy L.G."/>
            <person name="Koehler G."/>
            <person name="Ransdell A.S."/>
            <person name="Younus H."/>
            <person name="Chow J."/>
            <person name="Chiniquy J."/>
            <person name="Lipzen A."/>
            <person name="Tritt A."/>
            <person name="Sun H."/>
            <person name="Haridas S."/>
            <person name="LaButti K."/>
            <person name="Ohm R.A."/>
            <person name="Kues U."/>
            <person name="Blanchette R.A."/>
            <person name="Grigoriev I.V."/>
            <person name="Minto R.E."/>
            <person name="Hibbett D.S."/>
        </authorList>
    </citation>
    <scope>NUCLEOTIDE SEQUENCE [LARGE SCALE GENOMIC DNA]</scope>
    <source>
        <strain evidence="2 3">FP15055 ss-10</strain>
    </source>
</reference>
<dbReference type="EMBL" id="KN880549">
    <property type="protein sequence ID" value="KIY66618.1"/>
    <property type="molecule type" value="Genomic_DNA"/>
</dbReference>
<protein>
    <recommendedName>
        <fullName evidence="1">F-box domain-containing protein</fullName>
    </recommendedName>
</protein>
<proteinExistence type="predicted"/>
<gene>
    <name evidence="2" type="ORF">CYLTODRAFT_444580</name>
</gene>
<accession>A0A0D7B7T9</accession>
<evidence type="ECO:0000313" key="2">
    <source>
        <dbReference type="EMBL" id="KIY66618.1"/>
    </source>
</evidence>
<evidence type="ECO:0000259" key="1">
    <source>
        <dbReference type="Pfam" id="PF12937"/>
    </source>
</evidence>
<dbReference type="AlphaFoldDB" id="A0A0D7B7T9"/>
<name>A0A0D7B7T9_9AGAR</name>
<evidence type="ECO:0000313" key="3">
    <source>
        <dbReference type="Proteomes" id="UP000054007"/>
    </source>
</evidence>